<sequence length="366" mass="40784">MLLQTLVLVLFYVYKSFGQPDSMNVGCALQAVPSNDKLYRVYIPIRGYLTFHCPPNTRFNNHTCVCDWIENPELPSPTTPNPFGSGGSFTDGMTGRTTQPPKSTTKPPCNLRPARDRHYYEEYIYGFDWQERQCPIGTLYNHDRCACHDIDTVLEAICRPELWLNFDEKIIKDEAGSNIPIGNNGNVISASNAGRFDGTGTLTIWRYANVDMGITLSINLRFYDFPGGVSDEQVLVSNCYGRRLGSVEIAINTFDKEVIFRADTSMSGPQEIRIPYQEKTWKNVTFLYDGKTLSGKVDDQTQSMPMKGNLGTRFNGFLLGSCNGRGFVGYIDDVRLYRCTPIRNAGAISSAAGLGMENTLTNGGLV</sequence>
<protein>
    <submittedName>
        <fullName evidence="3">Uncharacterized protein</fullName>
    </submittedName>
</protein>
<dbReference type="EMBL" id="JAEAOA010001501">
    <property type="protein sequence ID" value="KAK3580829.1"/>
    <property type="molecule type" value="Genomic_DNA"/>
</dbReference>
<name>A0AAE0VK45_9BIVA</name>
<dbReference type="SUPFAM" id="SSF49899">
    <property type="entry name" value="Concanavalin A-like lectins/glucanases"/>
    <property type="match status" value="1"/>
</dbReference>
<evidence type="ECO:0000313" key="3">
    <source>
        <dbReference type="EMBL" id="KAK3580829.1"/>
    </source>
</evidence>
<reference evidence="3" key="1">
    <citation type="journal article" date="2021" name="Genome Biol. Evol.">
        <title>A High-Quality Reference Genome for a Parasitic Bivalve with Doubly Uniparental Inheritance (Bivalvia: Unionida).</title>
        <authorList>
            <person name="Smith C.H."/>
        </authorList>
    </citation>
    <scope>NUCLEOTIDE SEQUENCE</scope>
    <source>
        <strain evidence="3">CHS0354</strain>
    </source>
</reference>
<feature type="compositionally biased region" description="Low complexity" evidence="1">
    <location>
        <begin position="97"/>
        <end position="108"/>
    </location>
</feature>
<dbReference type="InterPro" id="IPR013320">
    <property type="entry name" value="ConA-like_dom_sf"/>
</dbReference>
<gene>
    <name evidence="3" type="ORF">CHS0354_025174</name>
</gene>
<evidence type="ECO:0000313" key="4">
    <source>
        <dbReference type="Proteomes" id="UP001195483"/>
    </source>
</evidence>
<comment type="caution">
    <text evidence="3">The sequence shown here is derived from an EMBL/GenBank/DDBJ whole genome shotgun (WGS) entry which is preliminary data.</text>
</comment>
<evidence type="ECO:0000256" key="1">
    <source>
        <dbReference type="SAM" id="MobiDB-lite"/>
    </source>
</evidence>
<keyword evidence="2" id="KW-0732">Signal</keyword>
<reference evidence="3" key="2">
    <citation type="journal article" date="2021" name="Genome Biol. Evol.">
        <title>Developing a high-quality reference genome for a parasitic bivalve with doubly uniparental inheritance (Bivalvia: Unionida).</title>
        <authorList>
            <person name="Smith C.H."/>
        </authorList>
    </citation>
    <scope>NUCLEOTIDE SEQUENCE</scope>
    <source>
        <strain evidence="3">CHS0354</strain>
        <tissue evidence="3">Mantle</tissue>
    </source>
</reference>
<feature type="region of interest" description="Disordered" evidence="1">
    <location>
        <begin position="77"/>
        <end position="111"/>
    </location>
</feature>
<dbReference type="Gene3D" id="2.60.120.200">
    <property type="match status" value="1"/>
</dbReference>
<feature type="signal peptide" evidence="2">
    <location>
        <begin position="1"/>
        <end position="18"/>
    </location>
</feature>
<keyword evidence="4" id="KW-1185">Reference proteome</keyword>
<organism evidence="3 4">
    <name type="scientific">Potamilus streckersoni</name>
    <dbReference type="NCBI Taxonomy" id="2493646"/>
    <lineage>
        <taxon>Eukaryota</taxon>
        <taxon>Metazoa</taxon>
        <taxon>Spiralia</taxon>
        <taxon>Lophotrochozoa</taxon>
        <taxon>Mollusca</taxon>
        <taxon>Bivalvia</taxon>
        <taxon>Autobranchia</taxon>
        <taxon>Heteroconchia</taxon>
        <taxon>Palaeoheterodonta</taxon>
        <taxon>Unionida</taxon>
        <taxon>Unionoidea</taxon>
        <taxon>Unionidae</taxon>
        <taxon>Ambleminae</taxon>
        <taxon>Lampsilini</taxon>
        <taxon>Potamilus</taxon>
    </lineage>
</organism>
<proteinExistence type="predicted"/>
<evidence type="ECO:0000256" key="2">
    <source>
        <dbReference type="SAM" id="SignalP"/>
    </source>
</evidence>
<accession>A0AAE0VK45</accession>
<reference evidence="3" key="3">
    <citation type="submission" date="2023-05" db="EMBL/GenBank/DDBJ databases">
        <authorList>
            <person name="Smith C.H."/>
        </authorList>
    </citation>
    <scope>NUCLEOTIDE SEQUENCE</scope>
    <source>
        <strain evidence="3">CHS0354</strain>
        <tissue evidence="3">Mantle</tissue>
    </source>
</reference>
<feature type="chain" id="PRO_5042067951" evidence="2">
    <location>
        <begin position="19"/>
        <end position="366"/>
    </location>
</feature>
<dbReference type="Proteomes" id="UP001195483">
    <property type="component" value="Unassembled WGS sequence"/>
</dbReference>
<dbReference type="AlphaFoldDB" id="A0AAE0VK45"/>